<dbReference type="Proteomes" id="UP000050761">
    <property type="component" value="Unassembled WGS sequence"/>
</dbReference>
<accession>A0A3P8EI37</accession>
<evidence type="ECO:0000313" key="3">
    <source>
        <dbReference type="Proteomes" id="UP000050761"/>
    </source>
</evidence>
<dbReference type="InterPro" id="IPR004988">
    <property type="entry name" value="DUF273"/>
</dbReference>
<keyword evidence="1" id="KW-0812">Transmembrane</keyword>
<dbReference type="AlphaFoldDB" id="A0A183GNR3"/>
<dbReference type="WBParaSite" id="HPBE_0002433301-mRNA-1">
    <property type="protein sequence ID" value="HPBE_0002433301-mRNA-1"/>
    <property type="gene ID" value="HPBE_0002433301"/>
</dbReference>
<sequence>MARQRRALRTTDVFHVVIVMTAILVLIVVAHYIFFSETNTLFTLSDDDLDLPAKRRSPIRRSLNISIVVVVNDESNLEEYKFALDTVRCYALMHNYTLLIVSGHQYHRCRQRDTMFRRHCVVAEILRTTDWVLFIDADIGIVNPTR</sequence>
<dbReference type="Pfam" id="PF03314">
    <property type="entry name" value="DUF273"/>
    <property type="match status" value="1"/>
</dbReference>
<dbReference type="Gene3D" id="3.90.550.10">
    <property type="entry name" value="Spore Coat Polysaccharide Biosynthesis Protein SpsA, Chain A"/>
    <property type="match status" value="1"/>
</dbReference>
<reference evidence="2 3" key="1">
    <citation type="submission" date="2018-11" db="EMBL/GenBank/DDBJ databases">
        <authorList>
            <consortium name="Pathogen Informatics"/>
        </authorList>
    </citation>
    <scope>NUCLEOTIDE SEQUENCE [LARGE SCALE GENOMIC DNA]</scope>
</reference>
<protein>
    <submittedName>
        <fullName evidence="4">Glyco_transf_7N domain-containing protein</fullName>
    </submittedName>
</protein>
<evidence type="ECO:0000256" key="1">
    <source>
        <dbReference type="SAM" id="Phobius"/>
    </source>
</evidence>
<dbReference type="PANTHER" id="PTHR31562:SF9">
    <property type="entry name" value="GLYCOSYLTRANSFERASE FAMILY 8 PROTEIN"/>
    <property type="match status" value="1"/>
</dbReference>
<keyword evidence="1" id="KW-1133">Transmembrane helix</keyword>
<organism evidence="3 4">
    <name type="scientific">Heligmosomoides polygyrus</name>
    <name type="common">Parasitic roundworm</name>
    <dbReference type="NCBI Taxonomy" id="6339"/>
    <lineage>
        <taxon>Eukaryota</taxon>
        <taxon>Metazoa</taxon>
        <taxon>Ecdysozoa</taxon>
        <taxon>Nematoda</taxon>
        <taxon>Chromadorea</taxon>
        <taxon>Rhabditida</taxon>
        <taxon>Rhabditina</taxon>
        <taxon>Rhabditomorpha</taxon>
        <taxon>Strongyloidea</taxon>
        <taxon>Heligmosomidae</taxon>
        <taxon>Heligmosomoides</taxon>
    </lineage>
</organism>
<dbReference type="InterPro" id="IPR029044">
    <property type="entry name" value="Nucleotide-diphossugar_trans"/>
</dbReference>
<reference evidence="4" key="2">
    <citation type="submission" date="2019-09" db="UniProtKB">
        <authorList>
            <consortium name="WormBaseParasite"/>
        </authorList>
    </citation>
    <scope>IDENTIFICATION</scope>
</reference>
<dbReference type="PANTHER" id="PTHR31562">
    <property type="entry name" value="PROTEIN CBG18972"/>
    <property type="match status" value="1"/>
</dbReference>
<accession>A0A183GNR3</accession>
<feature type="transmembrane region" description="Helical" evidence="1">
    <location>
        <begin position="12"/>
        <end position="35"/>
    </location>
</feature>
<gene>
    <name evidence="2" type="ORF">HPBE_LOCUS24332</name>
</gene>
<evidence type="ECO:0000313" key="2">
    <source>
        <dbReference type="EMBL" id="VDP44414.1"/>
    </source>
</evidence>
<dbReference type="EMBL" id="UZAH01036202">
    <property type="protein sequence ID" value="VDP44414.1"/>
    <property type="molecule type" value="Genomic_DNA"/>
</dbReference>
<name>A0A183GNR3_HELPZ</name>
<evidence type="ECO:0000313" key="4">
    <source>
        <dbReference type="WBParaSite" id="HPBE_0002433301-mRNA-1"/>
    </source>
</evidence>
<keyword evidence="3" id="KW-1185">Reference proteome</keyword>
<keyword evidence="1" id="KW-0472">Membrane</keyword>
<dbReference type="OrthoDB" id="407658at2759"/>
<proteinExistence type="predicted"/>